<dbReference type="EMBL" id="MU274908">
    <property type="protein sequence ID" value="KAI0090169.1"/>
    <property type="molecule type" value="Genomic_DNA"/>
</dbReference>
<protein>
    <submittedName>
        <fullName evidence="1">Metallo-hydrolase/oxidoreductase</fullName>
    </submittedName>
</protein>
<dbReference type="Proteomes" id="UP001055072">
    <property type="component" value="Unassembled WGS sequence"/>
</dbReference>
<accession>A0ACB8U7G3</accession>
<evidence type="ECO:0000313" key="2">
    <source>
        <dbReference type="Proteomes" id="UP001055072"/>
    </source>
</evidence>
<reference evidence="1" key="1">
    <citation type="journal article" date="2021" name="Environ. Microbiol.">
        <title>Gene family expansions and transcriptome signatures uncover fungal adaptations to wood decay.</title>
        <authorList>
            <person name="Hage H."/>
            <person name="Miyauchi S."/>
            <person name="Viragh M."/>
            <person name="Drula E."/>
            <person name="Min B."/>
            <person name="Chaduli D."/>
            <person name="Navarro D."/>
            <person name="Favel A."/>
            <person name="Norest M."/>
            <person name="Lesage-Meessen L."/>
            <person name="Balint B."/>
            <person name="Merenyi Z."/>
            <person name="de Eugenio L."/>
            <person name="Morin E."/>
            <person name="Martinez A.T."/>
            <person name="Baldrian P."/>
            <person name="Stursova M."/>
            <person name="Martinez M.J."/>
            <person name="Novotny C."/>
            <person name="Magnuson J.K."/>
            <person name="Spatafora J.W."/>
            <person name="Maurice S."/>
            <person name="Pangilinan J."/>
            <person name="Andreopoulos W."/>
            <person name="LaButti K."/>
            <person name="Hundley H."/>
            <person name="Na H."/>
            <person name="Kuo A."/>
            <person name="Barry K."/>
            <person name="Lipzen A."/>
            <person name="Henrissat B."/>
            <person name="Riley R."/>
            <person name="Ahrendt S."/>
            <person name="Nagy L.G."/>
            <person name="Grigoriev I.V."/>
            <person name="Martin F."/>
            <person name="Rosso M.N."/>
        </authorList>
    </citation>
    <scope>NUCLEOTIDE SEQUENCE</scope>
    <source>
        <strain evidence="1">CBS 384.51</strain>
    </source>
</reference>
<proteinExistence type="predicted"/>
<keyword evidence="2" id="KW-1185">Reference proteome</keyword>
<comment type="caution">
    <text evidence="1">The sequence shown here is derived from an EMBL/GenBank/DDBJ whole genome shotgun (WGS) entry which is preliminary data.</text>
</comment>
<sequence>MPSSPAFRASRLTPSTFVIQEYADSYDEHPLIYAKICAEIATLVIIDTGCGGATKDLDIDLKSLRKFIEAVPVEDNNGEPLNKGSEMRYVVVLSHCHYDHILGVEEFAKDSQILASGHSSTFLDPDNLPAHSLCKFLDIPVPSYKPILVPHEHPVRMNNGDNKEGLNPWTGLRILHTPGHTPDELAVWDSGEHMLYVGDTLYEWAPIIFPAEGSITTWIKSVDELLELISGEGTKEVKVSCGHVTAARPAREVITGAKTFIVDVLEGREPVRRRSEKRGEAFVEYVQDDHRFSLGCPERLVQEAQQALTRL</sequence>
<evidence type="ECO:0000313" key="1">
    <source>
        <dbReference type="EMBL" id="KAI0090169.1"/>
    </source>
</evidence>
<name>A0ACB8U7G3_9APHY</name>
<organism evidence="1 2">
    <name type="scientific">Irpex rosettiformis</name>
    <dbReference type="NCBI Taxonomy" id="378272"/>
    <lineage>
        <taxon>Eukaryota</taxon>
        <taxon>Fungi</taxon>
        <taxon>Dikarya</taxon>
        <taxon>Basidiomycota</taxon>
        <taxon>Agaricomycotina</taxon>
        <taxon>Agaricomycetes</taxon>
        <taxon>Polyporales</taxon>
        <taxon>Irpicaceae</taxon>
        <taxon>Irpex</taxon>
    </lineage>
</organism>
<gene>
    <name evidence="1" type="ORF">BDY19DRAFT_984543</name>
</gene>